<evidence type="ECO:0000313" key="1">
    <source>
        <dbReference type="EMBL" id="QOU19315.1"/>
    </source>
</evidence>
<organism evidence="1 2">
    <name type="scientific">Dekkera bruxellensis</name>
    <name type="common">Brettanomyces custersii</name>
    <dbReference type="NCBI Taxonomy" id="5007"/>
    <lineage>
        <taxon>Eukaryota</taxon>
        <taxon>Fungi</taxon>
        <taxon>Dikarya</taxon>
        <taxon>Ascomycota</taxon>
        <taxon>Saccharomycotina</taxon>
        <taxon>Pichiomycetes</taxon>
        <taxon>Pichiales</taxon>
        <taxon>Pichiaceae</taxon>
        <taxon>Brettanomyces</taxon>
    </lineage>
</organism>
<protein>
    <submittedName>
        <fullName evidence="1">Uncharacterized protein</fullName>
    </submittedName>
</protein>
<gene>
    <name evidence="1" type="ORF">BRETT_003461</name>
</gene>
<name>A0A871R501_DEKBR</name>
<accession>A0A871R501</accession>
<reference evidence="1" key="2">
    <citation type="journal article" name="BMC Genomics">
        <title>New genome assemblies reveal patterns of domestication and adaptation across Brettanomyces (Dekkera) species.</title>
        <authorList>
            <person name="Roach M.J."/>
            <person name="Borneman A.R."/>
        </authorList>
    </citation>
    <scope>NUCLEOTIDE SEQUENCE</scope>
    <source>
        <strain evidence="1">UCD 2041</strain>
    </source>
</reference>
<dbReference type="RefSeq" id="XP_041135808.1">
    <property type="nucleotide sequence ID" value="XM_041281969.1"/>
</dbReference>
<proteinExistence type="predicted"/>
<evidence type="ECO:0000313" key="2">
    <source>
        <dbReference type="Proteomes" id="UP000663131"/>
    </source>
</evidence>
<sequence length="100" mass="11427">MSAYQGEGNYPELLVDNKSAVDTIVYGNFSPKSKPYAVRLKCLEERFEEKRFIIKHVSTKDQLADILTKPITTKVLGKLRSMIIQMLQIKGACRTYENIT</sequence>
<dbReference type="KEGG" id="bbrx:BRETT_003461"/>
<reference evidence="1" key="1">
    <citation type="submission" date="2020-10" db="EMBL/GenBank/DDBJ databases">
        <authorList>
            <person name="Palmer J.M."/>
        </authorList>
    </citation>
    <scope>NUCLEOTIDE SEQUENCE</scope>
    <source>
        <strain evidence="1">UCD 2041</strain>
    </source>
</reference>
<dbReference type="OrthoDB" id="5423336at2759"/>
<dbReference type="EMBL" id="CP063134">
    <property type="protein sequence ID" value="QOU19315.1"/>
    <property type="molecule type" value="Genomic_DNA"/>
</dbReference>
<dbReference type="AlphaFoldDB" id="A0A871R501"/>
<dbReference type="Proteomes" id="UP000663131">
    <property type="component" value="Chromosome 6"/>
</dbReference>
<dbReference type="GeneID" id="64575384"/>